<evidence type="ECO:0008006" key="4">
    <source>
        <dbReference type="Google" id="ProtNLM"/>
    </source>
</evidence>
<dbReference type="PANTHER" id="PTHR35253:SF1">
    <property type="entry name" value="COILED-COIL DOMAIN-CONTAINING PROTEIN 152"/>
    <property type="match status" value="1"/>
</dbReference>
<comment type="caution">
    <text evidence="2">The sequence shown here is derived from an EMBL/GenBank/DDBJ whole genome shotgun (WGS) entry which is preliminary data.</text>
</comment>
<evidence type="ECO:0000256" key="1">
    <source>
        <dbReference type="SAM" id="Coils"/>
    </source>
</evidence>
<protein>
    <recommendedName>
        <fullName evidence="4">Coiled-coil domain-containing protein 152</fullName>
    </recommendedName>
</protein>
<feature type="coiled-coil region" evidence="1">
    <location>
        <begin position="50"/>
        <end position="77"/>
    </location>
</feature>
<feature type="coiled-coil region" evidence="1">
    <location>
        <begin position="178"/>
        <end position="212"/>
    </location>
</feature>
<organism evidence="2 3">
    <name type="scientific">Chiloscyllium punctatum</name>
    <name type="common">Brownbanded bambooshark</name>
    <name type="synonym">Hemiscyllium punctatum</name>
    <dbReference type="NCBI Taxonomy" id="137246"/>
    <lineage>
        <taxon>Eukaryota</taxon>
        <taxon>Metazoa</taxon>
        <taxon>Chordata</taxon>
        <taxon>Craniata</taxon>
        <taxon>Vertebrata</taxon>
        <taxon>Chondrichthyes</taxon>
        <taxon>Elasmobranchii</taxon>
        <taxon>Galeomorphii</taxon>
        <taxon>Galeoidea</taxon>
        <taxon>Orectolobiformes</taxon>
        <taxon>Hemiscylliidae</taxon>
        <taxon>Chiloscyllium</taxon>
    </lineage>
</organism>
<evidence type="ECO:0000313" key="2">
    <source>
        <dbReference type="EMBL" id="GCC34989.1"/>
    </source>
</evidence>
<keyword evidence="1" id="KW-0175">Coiled coil</keyword>
<dbReference type="OrthoDB" id="10053382at2759"/>
<proteinExistence type="predicted"/>
<dbReference type="EMBL" id="BEZZ01000653">
    <property type="protein sequence ID" value="GCC34989.1"/>
    <property type="molecule type" value="Genomic_DNA"/>
</dbReference>
<name>A0A401SX59_CHIPU</name>
<dbReference type="OMA" id="VRDENEQ"/>
<dbReference type="AlphaFoldDB" id="A0A401SX59"/>
<sequence length="219" mass="25547">MLTFPAGCAYDLFSRINPNPGPSCRLGCSNRQFAFGGKGLQLRETRNRKIAETQGRNNLLEIQLEEANRLVKLTQTKENCMQEECSLLHGMIAELQVTIQKQYDVRVEIKEAELKEIIDKKESEIQLLNKQLCSQEREKQNEIIKLQMEFNTKLVKIQSTSIKSPHQDSSALPQNIFKRKLQHLQEEKNREIAALRRTIRELEQQQDCSQSSYVKRRRF</sequence>
<reference evidence="2 3" key="1">
    <citation type="journal article" date="2018" name="Nat. Ecol. Evol.">
        <title>Shark genomes provide insights into elasmobranch evolution and the origin of vertebrates.</title>
        <authorList>
            <person name="Hara Y"/>
            <person name="Yamaguchi K"/>
            <person name="Onimaru K"/>
            <person name="Kadota M"/>
            <person name="Koyanagi M"/>
            <person name="Keeley SD"/>
            <person name="Tatsumi K"/>
            <person name="Tanaka K"/>
            <person name="Motone F"/>
            <person name="Kageyama Y"/>
            <person name="Nozu R"/>
            <person name="Adachi N"/>
            <person name="Nishimura O"/>
            <person name="Nakagawa R"/>
            <person name="Tanegashima C"/>
            <person name="Kiyatake I"/>
            <person name="Matsumoto R"/>
            <person name="Murakumo K"/>
            <person name="Nishida K"/>
            <person name="Terakita A"/>
            <person name="Kuratani S"/>
            <person name="Sato K"/>
            <person name="Hyodo S Kuraku.S."/>
        </authorList>
    </citation>
    <scope>NUCLEOTIDE SEQUENCE [LARGE SCALE GENOMIC DNA]</scope>
</reference>
<dbReference type="Proteomes" id="UP000287033">
    <property type="component" value="Unassembled WGS sequence"/>
</dbReference>
<gene>
    <name evidence="2" type="ORF">chiPu_0013467</name>
</gene>
<keyword evidence="3" id="KW-1185">Reference proteome</keyword>
<accession>A0A401SX59</accession>
<dbReference type="InterPro" id="IPR038827">
    <property type="entry name" value="CCDC152"/>
</dbReference>
<evidence type="ECO:0000313" key="3">
    <source>
        <dbReference type="Proteomes" id="UP000287033"/>
    </source>
</evidence>
<dbReference type="PANTHER" id="PTHR35253">
    <property type="entry name" value="COILED-COIL DOMAIN-CONTAINING PROTEIN 152"/>
    <property type="match status" value="1"/>
</dbReference>